<reference evidence="7" key="1">
    <citation type="submission" date="2016-06" db="UniProtKB">
        <authorList>
            <consortium name="WormBaseParasite"/>
        </authorList>
    </citation>
    <scope>IDENTIFICATION</scope>
</reference>
<keyword evidence="6" id="KW-1185">Reference proteome</keyword>
<dbReference type="InterPro" id="IPR013098">
    <property type="entry name" value="Ig_I-set"/>
</dbReference>
<dbReference type="WBParaSite" id="ECPE_0000397101-mRNA-1">
    <property type="protein sequence ID" value="ECPE_0000397101-mRNA-1"/>
    <property type="gene ID" value="ECPE_0000397101"/>
</dbReference>
<dbReference type="AlphaFoldDB" id="A0A183AAH9"/>
<dbReference type="PANTHER" id="PTHR45080">
    <property type="entry name" value="CONTACTIN 5"/>
    <property type="match status" value="1"/>
</dbReference>
<gene>
    <name evidence="5" type="ORF">ECPE_LOCUS3964</name>
</gene>
<keyword evidence="2" id="KW-1015">Disulfide bond</keyword>
<evidence type="ECO:0000313" key="5">
    <source>
        <dbReference type="EMBL" id="VDP71176.1"/>
    </source>
</evidence>
<dbReference type="GO" id="GO:0005886">
    <property type="term" value="C:plasma membrane"/>
    <property type="evidence" value="ECO:0007669"/>
    <property type="project" value="TreeGrafter"/>
</dbReference>
<organism evidence="7">
    <name type="scientific">Echinostoma caproni</name>
    <dbReference type="NCBI Taxonomy" id="27848"/>
    <lineage>
        <taxon>Eukaryota</taxon>
        <taxon>Metazoa</taxon>
        <taxon>Spiralia</taxon>
        <taxon>Lophotrochozoa</taxon>
        <taxon>Platyhelminthes</taxon>
        <taxon>Trematoda</taxon>
        <taxon>Digenea</taxon>
        <taxon>Plagiorchiida</taxon>
        <taxon>Echinostomata</taxon>
        <taxon>Echinostomatoidea</taxon>
        <taxon>Echinostomatidae</taxon>
        <taxon>Echinostoma</taxon>
    </lineage>
</organism>
<evidence type="ECO:0000259" key="4">
    <source>
        <dbReference type="PROSITE" id="PS50835"/>
    </source>
</evidence>
<dbReference type="InterPro" id="IPR003599">
    <property type="entry name" value="Ig_sub"/>
</dbReference>
<dbReference type="SMART" id="SM00409">
    <property type="entry name" value="IG"/>
    <property type="match status" value="1"/>
</dbReference>
<dbReference type="InterPro" id="IPR050958">
    <property type="entry name" value="Cell_Adh-Cytoskel_Orgn"/>
</dbReference>
<dbReference type="GO" id="GO:0008046">
    <property type="term" value="F:axon guidance receptor activity"/>
    <property type="evidence" value="ECO:0007669"/>
    <property type="project" value="TreeGrafter"/>
</dbReference>
<dbReference type="PANTHER" id="PTHR45080:SF8">
    <property type="entry name" value="IG-LIKE DOMAIN-CONTAINING PROTEIN"/>
    <property type="match status" value="1"/>
</dbReference>
<evidence type="ECO:0000256" key="2">
    <source>
        <dbReference type="ARBA" id="ARBA00023157"/>
    </source>
</evidence>
<evidence type="ECO:0000256" key="3">
    <source>
        <dbReference type="ARBA" id="ARBA00023319"/>
    </source>
</evidence>
<keyword evidence="1" id="KW-0732">Signal</keyword>
<name>A0A183AAH9_9TREM</name>
<dbReference type="SMART" id="SM00408">
    <property type="entry name" value="IGc2"/>
    <property type="match status" value="1"/>
</dbReference>
<dbReference type="Pfam" id="PF07679">
    <property type="entry name" value="I-set"/>
    <property type="match status" value="1"/>
</dbReference>
<dbReference type="EMBL" id="UZAN01040857">
    <property type="protein sequence ID" value="VDP71176.1"/>
    <property type="molecule type" value="Genomic_DNA"/>
</dbReference>
<dbReference type="GO" id="GO:0007156">
    <property type="term" value="P:homophilic cell adhesion via plasma membrane adhesion molecules"/>
    <property type="evidence" value="ECO:0007669"/>
    <property type="project" value="TreeGrafter"/>
</dbReference>
<dbReference type="GO" id="GO:0043025">
    <property type="term" value="C:neuronal cell body"/>
    <property type="evidence" value="ECO:0007669"/>
    <property type="project" value="TreeGrafter"/>
</dbReference>
<dbReference type="InterPro" id="IPR003598">
    <property type="entry name" value="Ig_sub2"/>
</dbReference>
<evidence type="ECO:0000313" key="7">
    <source>
        <dbReference type="WBParaSite" id="ECPE_0000397101-mRNA-1"/>
    </source>
</evidence>
<dbReference type="GO" id="GO:0030424">
    <property type="term" value="C:axon"/>
    <property type="evidence" value="ECO:0007669"/>
    <property type="project" value="TreeGrafter"/>
</dbReference>
<dbReference type="PROSITE" id="PS50835">
    <property type="entry name" value="IG_LIKE"/>
    <property type="match status" value="1"/>
</dbReference>
<sequence length="153" mass="16814">MLIVDAPIVTSLSNQQLNHGDRLTVSCSVSGNPLATVVWIKNGQSLNLVDKGVRIEVIQLSNEKVESVLEIVNLVRVDSGEYECRAKNSLGTASAKFLLQGSDHSSLTWTDLNTALRHPYGSHVFKVITMGRASRTDSSRYTLYLGHKISNPY</sequence>
<evidence type="ECO:0000313" key="6">
    <source>
        <dbReference type="Proteomes" id="UP000272942"/>
    </source>
</evidence>
<dbReference type="Gene3D" id="2.60.40.10">
    <property type="entry name" value="Immunoglobulins"/>
    <property type="match status" value="1"/>
</dbReference>
<dbReference type="InterPro" id="IPR007110">
    <property type="entry name" value="Ig-like_dom"/>
</dbReference>
<protein>
    <submittedName>
        <fullName evidence="7">Ig-like domain-containing protein</fullName>
    </submittedName>
</protein>
<dbReference type="OrthoDB" id="10039395at2759"/>
<accession>A0A183AAH9</accession>
<keyword evidence="3" id="KW-0393">Immunoglobulin domain</keyword>
<dbReference type="GO" id="GO:0050808">
    <property type="term" value="P:synapse organization"/>
    <property type="evidence" value="ECO:0007669"/>
    <property type="project" value="TreeGrafter"/>
</dbReference>
<dbReference type="FunFam" id="2.60.40.10:FF:000032">
    <property type="entry name" value="palladin isoform X1"/>
    <property type="match status" value="1"/>
</dbReference>
<proteinExistence type="predicted"/>
<evidence type="ECO:0000256" key="1">
    <source>
        <dbReference type="ARBA" id="ARBA00022729"/>
    </source>
</evidence>
<dbReference type="InterPro" id="IPR036179">
    <property type="entry name" value="Ig-like_dom_sf"/>
</dbReference>
<dbReference type="InterPro" id="IPR013783">
    <property type="entry name" value="Ig-like_fold"/>
</dbReference>
<dbReference type="Proteomes" id="UP000272942">
    <property type="component" value="Unassembled WGS sequence"/>
</dbReference>
<dbReference type="SUPFAM" id="SSF48726">
    <property type="entry name" value="Immunoglobulin"/>
    <property type="match status" value="1"/>
</dbReference>
<feature type="domain" description="Ig-like" evidence="4">
    <location>
        <begin position="7"/>
        <end position="100"/>
    </location>
</feature>
<reference evidence="5 6" key="2">
    <citation type="submission" date="2018-11" db="EMBL/GenBank/DDBJ databases">
        <authorList>
            <consortium name="Pathogen Informatics"/>
        </authorList>
    </citation>
    <scope>NUCLEOTIDE SEQUENCE [LARGE SCALE GENOMIC DNA]</scope>
    <source>
        <strain evidence="5 6">Egypt</strain>
    </source>
</reference>